<reference evidence="2" key="1">
    <citation type="submission" date="2025-08" db="UniProtKB">
        <authorList>
            <consortium name="RefSeq"/>
        </authorList>
    </citation>
    <scope>IDENTIFICATION</scope>
    <source>
        <strain evidence="2">Tuebingen</strain>
        <tissue evidence="2">Fibroblasts and whole tissue</tissue>
    </source>
</reference>
<sequence length="479" mass="52862">MRPFGTTWSTSEFWFWFSVMFGTFPSTLFHVAVQVKDTAVLTCSGTCNGILTWTFKTENEDLDVLKCVQETCTEGDSFKDRVNLVHARNQPGNLSLTIDSVLYNDEGWYVVRCDSVFLCRFRLEAFVPTTINTTVRGKAKLPCYARTEKQISDETVNILWKKDDQVVLQVLNGIIKYGPRFTDRASVSLKDYKDGELSLTIHNASRSDAGLYQCYHKPSEEHGHPGAVTLHVAALEISWTKKFGENLPLDLFSSDVTISFIGSDESEKQVFKMKFQATFSMAALLSICTCAPIYQPQVGLIASNSNEILRLNGLTLAGMGLGPAQGSPFFSPFLIQQQPPQVLNFNPGLQGPFLPPQINPAQIPPLQQDPSVPGLGPNNGIPAQNLPPGFPFFMTNLYPLRTPVQLMPNIGPNIQGQATLQPVQPMQPMQPMQPIQPIQPIQNRGNLADPKATSVPEYRGDRPGPGTGEGNPGFPLFEP</sequence>
<organism evidence="1 2">
    <name type="scientific">Danio rerio</name>
    <name type="common">Zebrafish</name>
    <name type="synonym">Brachydanio rerio</name>
    <dbReference type="NCBI Taxonomy" id="7955"/>
    <lineage>
        <taxon>Eukaryota</taxon>
        <taxon>Metazoa</taxon>
        <taxon>Chordata</taxon>
        <taxon>Craniata</taxon>
        <taxon>Vertebrata</taxon>
        <taxon>Euteleostomi</taxon>
        <taxon>Actinopterygii</taxon>
        <taxon>Neopterygii</taxon>
        <taxon>Teleostei</taxon>
        <taxon>Ostariophysi</taxon>
        <taxon>Cypriniformes</taxon>
        <taxon>Danionidae</taxon>
        <taxon>Danioninae</taxon>
        <taxon>Danio</taxon>
    </lineage>
</organism>
<dbReference type="RefSeq" id="XP_073804795.1">
    <property type="nucleotide sequence ID" value="XM_073948694.1"/>
</dbReference>
<proteinExistence type="predicted"/>
<name>A0AC58JE95_DANRE</name>
<accession>A0AC58JE95</accession>
<protein>
    <submittedName>
        <fullName evidence="2">Uncharacterized protein isoform X1</fullName>
    </submittedName>
</protein>
<evidence type="ECO:0000313" key="2">
    <source>
        <dbReference type="RefSeq" id="XP_073804795.1"/>
    </source>
</evidence>
<keyword evidence="1" id="KW-1185">Reference proteome</keyword>
<gene>
    <name evidence="2" type="primary">odam</name>
    <name evidence="2" type="synonym">si:dkey-22i16.8</name>
</gene>
<evidence type="ECO:0000313" key="1">
    <source>
        <dbReference type="Proteomes" id="UP000000437"/>
    </source>
</evidence>
<dbReference type="Proteomes" id="UP000000437">
    <property type="component" value="Chromosome 1"/>
</dbReference>